<organism evidence="2 3">
    <name type="scientific">Saccharopolyspora spinosa</name>
    <dbReference type="NCBI Taxonomy" id="60894"/>
    <lineage>
        <taxon>Bacteria</taxon>
        <taxon>Bacillati</taxon>
        <taxon>Actinomycetota</taxon>
        <taxon>Actinomycetes</taxon>
        <taxon>Pseudonocardiales</taxon>
        <taxon>Pseudonocardiaceae</taxon>
        <taxon>Saccharopolyspora</taxon>
    </lineage>
</organism>
<evidence type="ECO:0000313" key="3">
    <source>
        <dbReference type="Proteomes" id="UP000233786"/>
    </source>
</evidence>
<comment type="caution">
    <text evidence="2">The sequence shown here is derived from an EMBL/GenBank/DDBJ whole genome shotgun (WGS) entry which is preliminary data.</text>
</comment>
<name>A0A2N3Y8S0_SACSN</name>
<dbReference type="AlphaFoldDB" id="A0A2N3Y8S0"/>
<proteinExistence type="predicted"/>
<keyword evidence="3" id="KW-1185">Reference proteome</keyword>
<evidence type="ECO:0000256" key="1">
    <source>
        <dbReference type="SAM" id="MobiDB-lite"/>
    </source>
</evidence>
<evidence type="ECO:0000313" key="2">
    <source>
        <dbReference type="EMBL" id="PKW19322.1"/>
    </source>
</evidence>
<dbReference type="RefSeq" id="WP_010306874.1">
    <property type="nucleotide sequence ID" value="NZ_CP061007.1"/>
</dbReference>
<accession>A0A2N3Y8S0</accession>
<dbReference type="Proteomes" id="UP000233786">
    <property type="component" value="Unassembled WGS sequence"/>
</dbReference>
<reference evidence="2" key="1">
    <citation type="submission" date="2017-12" db="EMBL/GenBank/DDBJ databases">
        <title>Sequencing the genomes of 1000 Actinobacteria strains.</title>
        <authorList>
            <person name="Klenk H.-P."/>
        </authorList>
    </citation>
    <scope>NUCLEOTIDE SEQUENCE [LARGE SCALE GENOMIC DNA]</scope>
    <source>
        <strain evidence="2">DSM 44228</strain>
    </source>
</reference>
<gene>
    <name evidence="2" type="ORF">A8926_7488</name>
</gene>
<dbReference type="EMBL" id="PJNB01000001">
    <property type="protein sequence ID" value="PKW19322.1"/>
    <property type="molecule type" value="Genomic_DNA"/>
</dbReference>
<sequence length="68" mass="7563">MTPLVNFPDPAAGTTSARPAVSCTDTELATHIRELEQAMWVSMMQQSTQHREHLRDLIPAQRHPAGEP</sequence>
<feature type="region of interest" description="Disordered" evidence="1">
    <location>
        <begin position="44"/>
        <end position="68"/>
    </location>
</feature>
<protein>
    <submittedName>
        <fullName evidence="2">Uncharacterized protein</fullName>
    </submittedName>
</protein>